<evidence type="ECO:0000313" key="12">
    <source>
        <dbReference type="Proteomes" id="UP000050463"/>
    </source>
</evidence>
<evidence type="ECO:0000256" key="2">
    <source>
        <dbReference type="ARBA" id="ARBA00007430"/>
    </source>
</evidence>
<reference evidence="11 12" key="1">
    <citation type="submission" date="2015-08" db="EMBL/GenBank/DDBJ databases">
        <title>Draft Genome Sequence of Vibrio splendidus UCD-SED7.</title>
        <authorList>
            <person name="Lee R.D."/>
            <person name="Lang J.M."/>
            <person name="Coil D.A."/>
            <person name="Jospin G."/>
            <person name="Eisen J.A."/>
        </authorList>
    </citation>
    <scope>NUCLEOTIDE SEQUENCE [LARGE SCALE GENOMIC DNA]</scope>
    <source>
        <strain evidence="11 12">UCD-SED7</strain>
    </source>
</reference>
<evidence type="ECO:0000313" key="11">
    <source>
        <dbReference type="EMBL" id="KPL93017.1"/>
    </source>
</evidence>
<protein>
    <recommendedName>
        <fullName evidence="4">UDP-glucose 4-epimerase</fullName>
        <ecNumber evidence="3">5.1.3.2</ecNumber>
    </recommendedName>
    <alternativeName>
        <fullName evidence="8">Galactowaldenase</fullName>
    </alternativeName>
    <alternativeName>
        <fullName evidence="7">UDP-galactose 4-epimerase</fullName>
    </alternativeName>
</protein>
<dbReference type="InterPro" id="IPR036291">
    <property type="entry name" value="NAD(P)-bd_dom_sf"/>
</dbReference>
<dbReference type="RefSeq" id="WP_054547945.1">
    <property type="nucleotide sequence ID" value="NZ_LIZK01000008.1"/>
</dbReference>
<evidence type="ECO:0000256" key="4">
    <source>
        <dbReference type="ARBA" id="ARBA00018569"/>
    </source>
</evidence>
<dbReference type="Pfam" id="PF02719">
    <property type="entry name" value="Polysacc_synt_2"/>
    <property type="match status" value="1"/>
</dbReference>
<evidence type="ECO:0000256" key="6">
    <source>
        <dbReference type="ARBA" id="ARBA00023235"/>
    </source>
</evidence>
<feature type="domain" description="UDP-glucose 4-epimerase CapD C-terminal" evidence="10">
    <location>
        <begin position="286"/>
        <end position="332"/>
    </location>
</feature>
<comment type="catalytic activity">
    <reaction evidence="1">
        <text>UDP-alpha-D-glucose = UDP-alpha-D-galactose</text>
        <dbReference type="Rhea" id="RHEA:22168"/>
        <dbReference type="ChEBI" id="CHEBI:58885"/>
        <dbReference type="ChEBI" id="CHEBI:66914"/>
        <dbReference type="EC" id="5.1.3.2"/>
    </reaction>
</comment>
<dbReference type="Pfam" id="PF08485">
    <property type="entry name" value="Polysacc_syn_2C"/>
    <property type="match status" value="1"/>
</dbReference>
<comment type="caution">
    <text evidence="11">The sequence shown here is derived from an EMBL/GenBank/DDBJ whole genome shotgun (WGS) entry which is preliminary data.</text>
</comment>
<name>A0A837NR03_VIBSP</name>
<dbReference type="CDD" id="cd05237">
    <property type="entry name" value="UDP_invert_4-6DH_SDR_e"/>
    <property type="match status" value="1"/>
</dbReference>
<gene>
    <name evidence="11" type="ORF">AN168_17835</name>
</gene>
<dbReference type="Proteomes" id="UP000050463">
    <property type="component" value="Unassembled WGS sequence"/>
</dbReference>
<dbReference type="GO" id="GO:0003978">
    <property type="term" value="F:UDP-glucose 4-epimerase activity"/>
    <property type="evidence" value="ECO:0007669"/>
    <property type="project" value="UniProtKB-EC"/>
</dbReference>
<evidence type="ECO:0000256" key="7">
    <source>
        <dbReference type="ARBA" id="ARBA00031367"/>
    </source>
</evidence>
<dbReference type="GO" id="GO:0009103">
    <property type="term" value="P:lipopolysaccharide biosynthetic process"/>
    <property type="evidence" value="ECO:0007669"/>
    <property type="project" value="UniProtKB-KW"/>
</dbReference>
<dbReference type="PANTHER" id="PTHR43318">
    <property type="entry name" value="UDP-N-ACETYLGLUCOSAMINE 4,6-DEHYDRATASE"/>
    <property type="match status" value="1"/>
</dbReference>
<evidence type="ECO:0000259" key="9">
    <source>
        <dbReference type="Pfam" id="PF02719"/>
    </source>
</evidence>
<feature type="domain" description="Polysaccharide biosynthesis protein CapD-like" evidence="9">
    <location>
        <begin position="7"/>
        <end position="283"/>
    </location>
</feature>
<keyword evidence="5" id="KW-0448">Lipopolysaccharide biosynthesis</keyword>
<evidence type="ECO:0000259" key="10">
    <source>
        <dbReference type="Pfam" id="PF08485"/>
    </source>
</evidence>
<dbReference type="Gene3D" id="3.40.50.720">
    <property type="entry name" value="NAD(P)-binding Rossmann-like Domain"/>
    <property type="match status" value="1"/>
</dbReference>
<proteinExistence type="inferred from homology"/>
<evidence type="ECO:0000256" key="3">
    <source>
        <dbReference type="ARBA" id="ARBA00013189"/>
    </source>
</evidence>
<comment type="similarity">
    <text evidence="2">Belongs to the polysaccharide synthase family.</text>
</comment>
<keyword evidence="6" id="KW-0413">Isomerase</keyword>
<evidence type="ECO:0000256" key="8">
    <source>
        <dbReference type="ARBA" id="ARBA00033067"/>
    </source>
</evidence>
<accession>A0A837NR03</accession>
<dbReference type="EMBL" id="LIZK01000008">
    <property type="protein sequence ID" value="KPL93017.1"/>
    <property type="molecule type" value="Genomic_DNA"/>
</dbReference>
<dbReference type="AlphaFoldDB" id="A0A837NR03"/>
<dbReference type="InterPro" id="IPR003869">
    <property type="entry name" value="Polysac_CapD-like"/>
</dbReference>
<evidence type="ECO:0000256" key="5">
    <source>
        <dbReference type="ARBA" id="ARBA00022985"/>
    </source>
</evidence>
<dbReference type="EC" id="5.1.3.2" evidence="3"/>
<sequence>MFKGKVLMITGGTGSFGNAVLDRFLNSDIEEIRIFSRDEKKQEDMRIKYKSDKLNFVIGDIRDFDSINNAMRGVDYLFHAAALKQVPSCEFYPMEAIKTNLLGAENVLEAAAANNVKKVVVLSTDKAVYPINSMGMTKALMEKLAVSKARDKRVKDNNSTICATRYGNVMASRGSIIPLFIEQIKSGLPLTITNPEMTRFMMSLVDSVDLVLFAFENANPGDVFVQKSPAATVGDLAIALKELFNAENEIKIIGERHGEKLFESLCGREEMAKATDMGDFYQVPADYRDLNYTKYVQEEAQKLEFDEYNSHNTQRLTVEELKALLLTLDYVQQELGINR</sequence>
<evidence type="ECO:0000256" key="1">
    <source>
        <dbReference type="ARBA" id="ARBA00000083"/>
    </source>
</evidence>
<dbReference type="InterPro" id="IPR051203">
    <property type="entry name" value="Polysaccharide_Synthase-Rel"/>
</dbReference>
<organism evidence="11 12">
    <name type="scientific">Vibrio splendidus</name>
    <dbReference type="NCBI Taxonomy" id="29497"/>
    <lineage>
        <taxon>Bacteria</taxon>
        <taxon>Pseudomonadati</taxon>
        <taxon>Pseudomonadota</taxon>
        <taxon>Gammaproteobacteria</taxon>
        <taxon>Vibrionales</taxon>
        <taxon>Vibrionaceae</taxon>
        <taxon>Vibrio</taxon>
    </lineage>
</organism>
<dbReference type="InterPro" id="IPR013692">
    <property type="entry name" value="CapD_C"/>
</dbReference>
<dbReference type="SUPFAM" id="SSF51735">
    <property type="entry name" value="NAD(P)-binding Rossmann-fold domains"/>
    <property type="match status" value="1"/>
</dbReference>
<dbReference type="PANTHER" id="PTHR43318:SF2">
    <property type="entry name" value="UDP-N-ACETYLGLUCOSAMINE 4,6-DEHYDRATASE (INVERTING)"/>
    <property type="match status" value="1"/>
</dbReference>